<dbReference type="EMBL" id="MT142446">
    <property type="protein sequence ID" value="QJA81072.1"/>
    <property type="molecule type" value="Genomic_DNA"/>
</dbReference>
<feature type="region of interest" description="Disordered" evidence="1">
    <location>
        <begin position="1"/>
        <end position="30"/>
    </location>
</feature>
<dbReference type="EMBL" id="MT141432">
    <property type="protein sequence ID" value="QJA61156.1"/>
    <property type="molecule type" value="Genomic_DNA"/>
</dbReference>
<evidence type="ECO:0000256" key="1">
    <source>
        <dbReference type="SAM" id="MobiDB-lite"/>
    </source>
</evidence>
<gene>
    <name evidence="3" type="ORF">MM415A00595_0013</name>
    <name evidence="2" type="ORF">MM415B00994_0013</name>
</gene>
<evidence type="ECO:0000313" key="3">
    <source>
        <dbReference type="EMBL" id="QJA81072.1"/>
    </source>
</evidence>
<feature type="region of interest" description="Disordered" evidence="1">
    <location>
        <begin position="43"/>
        <end position="62"/>
    </location>
</feature>
<reference evidence="2" key="1">
    <citation type="submission" date="2020-03" db="EMBL/GenBank/DDBJ databases">
        <title>The deep terrestrial virosphere.</title>
        <authorList>
            <person name="Holmfeldt K."/>
            <person name="Nilsson E."/>
            <person name="Simone D."/>
            <person name="Lopez-Fernandez M."/>
            <person name="Wu X."/>
            <person name="de Brujin I."/>
            <person name="Lundin D."/>
            <person name="Andersson A."/>
            <person name="Bertilsson S."/>
            <person name="Dopson M."/>
        </authorList>
    </citation>
    <scope>NUCLEOTIDE SEQUENCE</scope>
    <source>
        <strain evidence="3">MM415A00595</strain>
        <strain evidence="2">MM415B00994</strain>
    </source>
</reference>
<dbReference type="AlphaFoldDB" id="A0A6M3IUI6"/>
<feature type="compositionally biased region" description="Polar residues" evidence="1">
    <location>
        <begin position="20"/>
        <end position="30"/>
    </location>
</feature>
<evidence type="ECO:0000313" key="2">
    <source>
        <dbReference type="EMBL" id="QJA61156.1"/>
    </source>
</evidence>
<accession>A0A6M3IUI6</accession>
<organism evidence="2">
    <name type="scientific">viral metagenome</name>
    <dbReference type="NCBI Taxonomy" id="1070528"/>
    <lineage>
        <taxon>unclassified sequences</taxon>
        <taxon>metagenomes</taxon>
        <taxon>organismal metagenomes</taxon>
    </lineage>
</organism>
<protein>
    <submittedName>
        <fullName evidence="2">Uncharacterized protein</fullName>
    </submittedName>
</protein>
<name>A0A6M3IUI6_9ZZZZ</name>
<proteinExistence type="predicted"/>
<sequence>MADTDSVQGETPEVAVPEGTTEQPSETVEQQVARLVAEKTNEITRKFQSEKDREIAKSQREVADAQRRAQQYQNILSSSKQALGELDPEMAVKVRLAELEAKERLGASFEQQEIQRRKFEETQNAFTQNLRMFIESDGLDPNDKRLDWGTSSEPLLTRQQKVLASVSKIHKDDAKTVDDRIKDRIAEERKEKGLDSVDVAQGAASSKMTAASFARDYNDLDKRAEMIKNVDKIYKDFTEGKIK</sequence>